<feature type="domain" description="DUF3048" evidence="2">
    <location>
        <begin position="59"/>
        <end position="199"/>
    </location>
</feature>
<evidence type="ECO:0000256" key="1">
    <source>
        <dbReference type="SAM" id="MobiDB-lite"/>
    </source>
</evidence>
<accession>A0A9C7GDU3</accession>
<dbReference type="Pfam" id="PF17479">
    <property type="entry name" value="DUF3048_C"/>
    <property type="match status" value="1"/>
</dbReference>
<evidence type="ECO:0000259" key="2">
    <source>
        <dbReference type="Pfam" id="PF11258"/>
    </source>
</evidence>
<evidence type="ECO:0000313" key="5">
    <source>
        <dbReference type="Proteomes" id="UP000789845"/>
    </source>
</evidence>
<keyword evidence="4" id="KW-0449">Lipoprotein</keyword>
<sequence>MKLKRWIVISSALILLLTGCSDKEQSKEAIKEEPNVEDPKQENPTKEPVEKLYPFSFPLTGVGSDIAVEDRAVAVMINNHPSARPQSGIHKADMVFELLAEGNVTRFLAIFQSEKPEKVGPVRSARDYFIQLAKGYKSLYIAHGYSPEAKQMLESGYIDDLNGMQYDGTLFKRASFRKAPHNSYITFENILKGAEKNKFSMKGQPNAYQFYEKKELDALQGNPAKSIMVSYFSSDLFNVIFDYDEVLGKYKRFSNGELTIDYDTKERVLLDNIMVLEMEHRFIDSYGRREINLTSGGNGYLLQRGKRKEITWKNVDGQIVPFENGTEAKLVPGRTWINVIPKDQGLQKMVSITE</sequence>
<feature type="domain" description="DUF3048" evidence="3">
    <location>
        <begin position="237"/>
        <end position="337"/>
    </location>
</feature>
<dbReference type="PROSITE" id="PS51257">
    <property type="entry name" value="PROKAR_LIPOPROTEIN"/>
    <property type="match status" value="1"/>
</dbReference>
<dbReference type="AlphaFoldDB" id="A0A9C7GDU3"/>
<protein>
    <submittedName>
        <fullName evidence="4">Lipoprotein YerB</fullName>
    </submittedName>
</protein>
<reference evidence="4" key="1">
    <citation type="submission" date="2021-10" db="EMBL/GenBank/DDBJ databases">
        <authorList>
            <person name="Criscuolo A."/>
        </authorList>
    </citation>
    <scope>NUCLEOTIDE SEQUENCE</scope>
    <source>
        <strain evidence="4">CIP111885</strain>
    </source>
</reference>
<evidence type="ECO:0000313" key="4">
    <source>
        <dbReference type="EMBL" id="CAG9610483.1"/>
    </source>
</evidence>
<dbReference type="Proteomes" id="UP000789845">
    <property type="component" value="Unassembled WGS sequence"/>
</dbReference>
<gene>
    <name evidence="4" type="primary">yerB</name>
    <name evidence="4" type="ORF">NEOCIP111885_04257</name>
</gene>
<feature type="region of interest" description="Disordered" evidence="1">
    <location>
        <begin position="27"/>
        <end position="47"/>
    </location>
</feature>
<dbReference type="InterPro" id="IPR035328">
    <property type="entry name" value="DUF3048_C"/>
</dbReference>
<dbReference type="RefSeq" id="WP_230498848.1">
    <property type="nucleotide sequence ID" value="NZ_CAKJTG010000038.1"/>
</dbReference>
<evidence type="ECO:0000259" key="3">
    <source>
        <dbReference type="Pfam" id="PF17479"/>
    </source>
</evidence>
<name>A0A9C7GDU3_9BACI</name>
<comment type="caution">
    <text evidence="4">The sequence shown here is derived from an EMBL/GenBank/DDBJ whole genome shotgun (WGS) entry which is preliminary data.</text>
</comment>
<dbReference type="Gene3D" id="3.50.90.10">
    <property type="entry name" value="YerB-like"/>
    <property type="match status" value="1"/>
</dbReference>
<dbReference type="InterPro" id="IPR023158">
    <property type="entry name" value="YerB-like_sf"/>
</dbReference>
<dbReference type="EMBL" id="CAKJTG010000038">
    <property type="protein sequence ID" value="CAG9610483.1"/>
    <property type="molecule type" value="Genomic_DNA"/>
</dbReference>
<dbReference type="InterPro" id="IPR021416">
    <property type="entry name" value="DUF3048_N"/>
</dbReference>
<organism evidence="4 5">
    <name type="scientific">Pseudoneobacillus rhizosphaerae</name>
    <dbReference type="NCBI Taxonomy" id="2880968"/>
    <lineage>
        <taxon>Bacteria</taxon>
        <taxon>Bacillati</taxon>
        <taxon>Bacillota</taxon>
        <taxon>Bacilli</taxon>
        <taxon>Bacillales</taxon>
        <taxon>Bacillaceae</taxon>
        <taxon>Pseudoneobacillus</taxon>
    </lineage>
</organism>
<dbReference type="Pfam" id="PF11258">
    <property type="entry name" value="DUF3048"/>
    <property type="match status" value="1"/>
</dbReference>
<proteinExistence type="predicted"/>
<keyword evidence="5" id="KW-1185">Reference proteome</keyword>
<dbReference type="SUPFAM" id="SSF159774">
    <property type="entry name" value="YerB-like"/>
    <property type="match status" value="1"/>
</dbReference>